<dbReference type="InterPro" id="IPR057739">
    <property type="entry name" value="Glyco_hydro_29_N"/>
</dbReference>
<protein>
    <recommendedName>
        <fullName evidence="3">alpha-L-fucosidase</fullName>
        <ecNumber evidence="3">3.2.1.51</ecNumber>
    </recommendedName>
</protein>
<evidence type="ECO:0000256" key="7">
    <source>
        <dbReference type="SAM" id="SignalP"/>
    </source>
</evidence>
<dbReference type="InterPro" id="IPR031919">
    <property type="entry name" value="Fucosidase_C"/>
</dbReference>
<dbReference type="Proteomes" id="UP000008718">
    <property type="component" value="Chromosome"/>
</dbReference>
<reference evidence="10 11" key="2">
    <citation type="journal article" date="2011" name="Stand. Genomic Sci.">
        <title>Complete genome sequence of Paludibacter propionicigenes type strain (WB4).</title>
        <authorList>
            <person name="Gronow S."/>
            <person name="Munk C."/>
            <person name="Lapidus A."/>
            <person name="Nolan M."/>
            <person name="Lucas S."/>
            <person name="Hammon N."/>
            <person name="Deshpande S."/>
            <person name="Cheng J.F."/>
            <person name="Tapia R."/>
            <person name="Han C."/>
            <person name="Goodwin L."/>
            <person name="Pitluck S."/>
            <person name="Liolios K."/>
            <person name="Ivanova N."/>
            <person name="Mavromatis K."/>
            <person name="Mikhailova N."/>
            <person name="Pati A."/>
            <person name="Chen A."/>
            <person name="Palaniappan K."/>
            <person name="Land M."/>
            <person name="Hauser L."/>
            <person name="Chang Y.J."/>
            <person name="Jeffries C.D."/>
            <person name="Brambilla E."/>
            <person name="Rohde M."/>
            <person name="Goker M."/>
            <person name="Detter J.C."/>
            <person name="Woyke T."/>
            <person name="Bristow J."/>
            <person name="Eisen J.A."/>
            <person name="Markowitz V."/>
            <person name="Hugenholtz P."/>
            <person name="Kyrpides N.C."/>
            <person name="Klenk H.P."/>
        </authorList>
    </citation>
    <scope>NUCLEOTIDE SEQUENCE [LARGE SCALE GENOMIC DNA]</scope>
    <source>
        <strain evidence="11">DSM 17365 / JCM 13257 / WB4</strain>
    </source>
</reference>
<dbReference type="GO" id="GO:0016139">
    <property type="term" value="P:glycoside catabolic process"/>
    <property type="evidence" value="ECO:0007669"/>
    <property type="project" value="TreeGrafter"/>
</dbReference>
<keyword evidence="6 10" id="KW-0326">Glycosidase</keyword>
<dbReference type="Gene3D" id="2.60.40.1180">
    <property type="entry name" value="Golgi alpha-mannosidase II"/>
    <property type="match status" value="1"/>
</dbReference>
<dbReference type="Pfam" id="PF01120">
    <property type="entry name" value="Alpha_L_fucos"/>
    <property type="match status" value="1"/>
</dbReference>
<dbReference type="EMBL" id="CP002345">
    <property type="protein sequence ID" value="ADQ80419.1"/>
    <property type="molecule type" value="Genomic_DNA"/>
</dbReference>
<organism evidence="10 11">
    <name type="scientific">Paludibacter propionicigenes (strain DSM 17365 / JCM 13257 / WB4)</name>
    <dbReference type="NCBI Taxonomy" id="694427"/>
    <lineage>
        <taxon>Bacteria</taxon>
        <taxon>Pseudomonadati</taxon>
        <taxon>Bacteroidota</taxon>
        <taxon>Bacteroidia</taxon>
        <taxon>Bacteroidales</taxon>
        <taxon>Paludibacteraceae</taxon>
        <taxon>Paludibacter</taxon>
    </lineage>
</organism>
<dbReference type="RefSeq" id="WP_013445788.1">
    <property type="nucleotide sequence ID" value="NC_014734.1"/>
</dbReference>
<evidence type="ECO:0000256" key="2">
    <source>
        <dbReference type="ARBA" id="ARBA00007951"/>
    </source>
</evidence>
<feature type="domain" description="Alpha-L-fucosidase C-terminal" evidence="9">
    <location>
        <begin position="424"/>
        <end position="491"/>
    </location>
</feature>
<evidence type="ECO:0000259" key="9">
    <source>
        <dbReference type="Pfam" id="PF16757"/>
    </source>
</evidence>
<dbReference type="GO" id="GO:0004560">
    <property type="term" value="F:alpha-L-fucosidase activity"/>
    <property type="evidence" value="ECO:0007669"/>
    <property type="project" value="UniProtKB-EC"/>
</dbReference>
<evidence type="ECO:0000256" key="3">
    <source>
        <dbReference type="ARBA" id="ARBA00012662"/>
    </source>
</evidence>
<dbReference type="PANTHER" id="PTHR10030:SF37">
    <property type="entry name" value="ALPHA-L-FUCOSIDASE-RELATED"/>
    <property type="match status" value="1"/>
</dbReference>
<dbReference type="InterPro" id="IPR013780">
    <property type="entry name" value="Glyco_hydro_b"/>
</dbReference>
<dbReference type="PRINTS" id="PR00741">
    <property type="entry name" value="GLHYDRLASE29"/>
</dbReference>
<feature type="signal peptide" evidence="7">
    <location>
        <begin position="1"/>
        <end position="22"/>
    </location>
</feature>
<dbReference type="SUPFAM" id="SSF51445">
    <property type="entry name" value="(Trans)glycosidases"/>
    <property type="match status" value="1"/>
</dbReference>
<dbReference type="GO" id="GO:0005764">
    <property type="term" value="C:lysosome"/>
    <property type="evidence" value="ECO:0007669"/>
    <property type="project" value="TreeGrafter"/>
</dbReference>
<sequence>MKSRYFQISLFLVLTFSISLQAQEVKKEKFEPTDKSLQQYKYPDWFRDAKFGIWAHWGPQAVPRQGDWYARNMYVQTGNDWETPAYKDHLKRYGHPSVAGYKDIIPLWKAERWNPEELMKLYKKVGAKYFVSMGTHHDNFFLWNSKLHSWNSVNMGPKKDVVGLWQAAAKKEGLRFGVSEHLAASYTWFQTAHKADKTGDKAGVPYDGNDPKFEELYHGKADSTDTGWMTKNPVWQKEWYDRIAELLDMYKPDLLYSDCALPFGNEVGRSLIAHFYNEDMAKNHGKLEAVYNCKEPSKGRFAQDVERGVLDSISPFPWQTDTSIGDWFYRTGQKYKSSDEVVQMLVDIVSKNGNLLINVVQTPEGDLEPDVLNILDGIGNWTKDNGEGIYGSRPWKVYGEGPSTMGNQEKGQFGGLKDTRPYQATDIRFTTKNGALYVFCMSTPTEDIQLKSLGKLSKYSNKAIASISMLGSREKIQWKQKENALVISKPTKLPEYKVVVFRVNFKK</sequence>
<evidence type="ECO:0000256" key="1">
    <source>
        <dbReference type="ARBA" id="ARBA00004071"/>
    </source>
</evidence>
<evidence type="ECO:0000313" key="10">
    <source>
        <dbReference type="EMBL" id="ADQ80419.1"/>
    </source>
</evidence>
<keyword evidence="11" id="KW-1185">Reference proteome</keyword>
<keyword evidence="4 7" id="KW-0732">Signal</keyword>
<comment type="function">
    <text evidence="1">Alpha-L-fucosidase is responsible for hydrolyzing the alpha-1,6-linked fucose joined to the reducing-end N-acetylglucosamine of the carbohydrate moieties of glycoproteins.</text>
</comment>
<feature type="chain" id="PRO_5003189129" description="alpha-L-fucosidase" evidence="7">
    <location>
        <begin position="23"/>
        <end position="507"/>
    </location>
</feature>
<evidence type="ECO:0000256" key="6">
    <source>
        <dbReference type="ARBA" id="ARBA00023295"/>
    </source>
</evidence>
<evidence type="ECO:0000256" key="5">
    <source>
        <dbReference type="ARBA" id="ARBA00022801"/>
    </source>
</evidence>
<dbReference type="GO" id="GO:0006004">
    <property type="term" value="P:fucose metabolic process"/>
    <property type="evidence" value="ECO:0007669"/>
    <property type="project" value="InterPro"/>
</dbReference>
<dbReference type="eggNOG" id="COG3669">
    <property type="taxonomic scope" value="Bacteria"/>
</dbReference>
<dbReference type="InterPro" id="IPR017853">
    <property type="entry name" value="GH"/>
</dbReference>
<comment type="similarity">
    <text evidence="2">Belongs to the glycosyl hydrolase 29 family.</text>
</comment>
<dbReference type="HOGENOM" id="CLU_002934_6_1_10"/>
<reference key="1">
    <citation type="submission" date="2010-11" db="EMBL/GenBank/DDBJ databases">
        <title>The complete genome of Paludibacter propionicigenes DSM 17365.</title>
        <authorList>
            <consortium name="US DOE Joint Genome Institute (JGI-PGF)"/>
            <person name="Lucas S."/>
            <person name="Copeland A."/>
            <person name="Lapidus A."/>
            <person name="Bruce D."/>
            <person name="Goodwin L."/>
            <person name="Pitluck S."/>
            <person name="Kyrpides N."/>
            <person name="Mavromatis K."/>
            <person name="Ivanova N."/>
            <person name="Munk A.C."/>
            <person name="Brettin T."/>
            <person name="Detter J.C."/>
            <person name="Han C."/>
            <person name="Tapia R."/>
            <person name="Land M."/>
            <person name="Hauser L."/>
            <person name="Markowitz V."/>
            <person name="Cheng J.-F."/>
            <person name="Hugenholtz P."/>
            <person name="Woyke T."/>
            <person name="Wu D."/>
            <person name="Gronow S."/>
            <person name="Wellnitz S."/>
            <person name="Brambilla E."/>
            <person name="Klenk H.-P."/>
            <person name="Eisen J.A."/>
        </authorList>
    </citation>
    <scope>NUCLEOTIDE SEQUENCE</scope>
    <source>
        <strain>WB4</strain>
    </source>
</reference>
<dbReference type="Pfam" id="PF16757">
    <property type="entry name" value="Fucosidase_C"/>
    <property type="match status" value="1"/>
</dbReference>
<name>E4T6S5_PALPW</name>
<gene>
    <name evidence="10" type="ordered locus">Palpr_2283</name>
</gene>
<dbReference type="AlphaFoldDB" id="E4T6S5"/>
<dbReference type="OrthoDB" id="1389336at2"/>
<feature type="domain" description="Glycoside hydrolase family 29 N-terminal" evidence="8">
    <location>
        <begin position="20"/>
        <end position="387"/>
    </location>
</feature>
<evidence type="ECO:0000256" key="4">
    <source>
        <dbReference type="ARBA" id="ARBA00022729"/>
    </source>
</evidence>
<dbReference type="InterPro" id="IPR000933">
    <property type="entry name" value="Glyco_hydro_29"/>
</dbReference>
<dbReference type="EC" id="3.2.1.51" evidence="3"/>
<evidence type="ECO:0000313" key="11">
    <source>
        <dbReference type="Proteomes" id="UP000008718"/>
    </source>
</evidence>
<dbReference type="KEGG" id="ppn:Palpr_2283"/>
<evidence type="ECO:0000259" key="8">
    <source>
        <dbReference type="Pfam" id="PF01120"/>
    </source>
</evidence>
<dbReference type="STRING" id="694427.Palpr_2283"/>
<dbReference type="Gene3D" id="3.20.20.80">
    <property type="entry name" value="Glycosidases"/>
    <property type="match status" value="1"/>
</dbReference>
<proteinExistence type="inferred from homology"/>
<dbReference type="SMART" id="SM00812">
    <property type="entry name" value="Alpha_L_fucos"/>
    <property type="match status" value="1"/>
</dbReference>
<dbReference type="PIRSF" id="PIRSF001092">
    <property type="entry name" value="Alpha-L-fucosidase"/>
    <property type="match status" value="1"/>
</dbReference>
<accession>E4T6S5</accession>
<dbReference type="CAZy" id="GH29">
    <property type="family name" value="Glycoside Hydrolase Family 29"/>
</dbReference>
<keyword evidence="5 10" id="KW-0378">Hydrolase</keyword>
<dbReference type="InterPro" id="IPR016286">
    <property type="entry name" value="FUC_metazoa-typ"/>
</dbReference>
<dbReference type="PANTHER" id="PTHR10030">
    <property type="entry name" value="ALPHA-L-FUCOSIDASE"/>
    <property type="match status" value="1"/>
</dbReference>